<feature type="coiled-coil region" evidence="3">
    <location>
        <begin position="80"/>
        <end position="142"/>
    </location>
</feature>
<name>A0AAQ3QJD8_9LILI</name>
<evidence type="ECO:0000256" key="2">
    <source>
        <dbReference type="ARBA" id="ARBA00023054"/>
    </source>
</evidence>
<evidence type="ECO:0000256" key="3">
    <source>
        <dbReference type="SAM" id="Coils"/>
    </source>
</evidence>
<feature type="coiled-coil region" evidence="3">
    <location>
        <begin position="493"/>
        <end position="527"/>
    </location>
</feature>
<feature type="region of interest" description="Disordered" evidence="4">
    <location>
        <begin position="1"/>
        <end position="76"/>
    </location>
</feature>
<evidence type="ECO:0000256" key="1">
    <source>
        <dbReference type="ARBA" id="ARBA00009778"/>
    </source>
</evidence>
<dbReference type="PANTHER" id="PTHR34224:SF4">
    <property type="entry name" value="INTERACTOR OF CONSTITUTIVE ACTIVE ROPS 2, CHLOROPLASTIC"/>
    <property type="match status" value="1"/>
</dbReference>
<reference evidence="5 6" key="1">
    <citation type="submission" date="2023-10" db="EMBL/GenBank/DDBJ databases">
        <title>Chromosome-scale genome assembly provides insights into flower coloration mechanisms of Canna indica.</title>
        <authorList>
            <person name="Li C."/>
        </authorList>
    </citation>
    <scope>NUCLEOTIDE SEQUENCE [LARGE SCALE GENOMIC DNA]</scope>
    <source>
        <tissue evidence="5">Flower</tissue>
    </source>
</reference>
<dbReference type="PANTHER" id="PTHR34224">
    <property type="entry name" value="INTERACTOR OF CONSTITUTIVE ACTIVE ROPS 2, CHLOROPLASTIC-RELATED"/>
    <property type="match status" value="1"/>
</dbReference>
<evidence type="ECO:0000313" key="6">
    <source>
        <dbReference type="Proteomes" id="UP001327560"/>
    </source>
</evidence>
<dbReference type="InterPro" id="IPR029688">
    <property type="entry name" value="ICR"/>
</dbReference>
<feature type="compositionally biased region" description="Polar residues" evidence="4">
    <location>
        <begin position="37"/>
        <end position="53"/>
    </location>
</feature>
<protein>
    <submittedName>
        <fullName evidence="5">Interactor of constitutive active ROPs 2, chloroplastic isoform X2</fullName>
    </submittedName>
</protein>
<feature type="coiled-coil region" evidence="3">
    <location>
        <begin position="214"/>
        <end position="251"/>
    </location>
</feature>
<sequence>MLTNKLYHQLKRSDHFRNRSSEIPQRAYPITPRNRASRTGDNESNSSATSTRTSVDRSPKVIVHRSTRSPVTEKKHATRLSELETKIYELQEDLKKTREQLNLSETCKKRSQQEAEETKKQLQDMSAKLDDSQRQLVEFSAAEEARLEELRKISQERDRAWQSELEAIQNQHIIDSAALSSAMNEMHSLKIQLEIVLKSEAAQLKRSEVSRTKIQALKLEMDETLSTVENLKLQLRDSKKLEAEARKLAEETRGQLEMAMTTIQSLSSKESFSSDASESQQPRAEVNPWERLLENLKENDPGEVVCCGELSEVEQLRSELEALEIKYQAGQIQSTMQIQSAYELMEQVKSDYGVKEAELELKLNDAKAEFIELKENLLEKEAEHQMTSGNKEMKTINEEVHKAQMQSELELNLIKSINDMADLKTSLMNKEIELQNVLEDNRMLKSEREKIEHESCKGYEAIVAELNLAKATEQDALVRLRCVTEEAEKNSKAARVAQQLSAAQAMNSEMESEMKRLRIQCDQWRKAAEVAASMLSSSNSERNWRTGSQESDYSSIAGKLMSSPFSDELEEESPGKKKNANMLMKIGGLWKKNPK</sequence>
<evidence type="ECO:0000313" key="5">
    <source>
        <dbReference type="EMBL" id="WOL14841.1"/>
    </source>
</evidence>
<feature type="coiled-coil region" evidence="3">
    <location>
        <begin position="420"/>
        <end position="454"/>
    </location>
</feature>
<dbReference type="Proteomes" id="UP001327560">
    <property type="component" value="Chromosome 7"/>
</dbReference>
<feature type="coiled-coil region" evidence="3">
    <location>
        <begin position="313"/>
        <end position="383"/>
    </location>
</feature>
<dbReference type="AlphaFoldDB" id="A0AAQ3QJD8"/>
<feature type="compositionally biased region" description="Polar residues" evidence="4">
    <location>
        <begin position="536"/>
        <end position="554"/>
    </location>
</feature>
<evidence type="ECO:0000256" key="4">
    <source>
        <dbReference type="SAM" id="MobiDB-lite"/>
    </source>
</evidence>
<comment type="similarity">
    <text evidence="1">Belongs to the ICR family.</text>
</comment>
<organism evidence="5 6">
    <name type="scientific">Canna indica</name>
    <name type="common">Indian-shot</name>
    <dbReference type="NCBI Taxonomy" id="4628"/>
    <lineage>
        <taxon>Eukaryota</taxon>
        <taxon>Viridiplantae</taxon>
        <taxon>Streptophyta</taxon>
        <taxon>Embryophyta</taxon>
        <taxon>Tracheophyta</taxon>
        <taxon>Spermatophyta</taxon>
        <taxon>Magnoliopsida</taxon>
        <taxon>Liliopsida</taxon>
        <taxon>Zingiberales</taxon>
        <taxon>Cannaceae</taxon>
        <taxon>Canna</taxon>
    </lineage>
</organism>
<feature type="region of interest" description="Disordered" evidence="4">
    <location>
        <begin position="536"/>
        <end position="595"/>
    </location>
</feature>
<keyword evidence="2 3" id="KW-0175">Coiled coil</keyword>
<accession>A0AAQ3QJD8</accession>
<dbReference type="EMBL" id="CP136896">
    <property type="protein sequence ID" value="WOL14841.1"/>
    <property type="molecule type" value="Genomic_DNA"/>
</dbReference>
<keyword evidence="6" id="KW-1185">Reference proteome</keyword>
<gene>
    <name evidence="5" type="ORF">Cni_G23622</name>
</gene>
<proteinExistence type="inferred from homology"/>
<feature type="compositionally biased region" description="Basic and acidic residues" evidence="4">
    <location>
        <begin position="11"/>
        <end position="20"/>
    </location>
</feature>